<keyword evidence="3" id="KW-0663">Pyridoxal phosphate</keyword>
<gene>
    <name evidence="7" type="ORF">G3446_11235</name>
</gene>
<dbReference type="AlphaFoldDB" id="A0A6M0JY60"/>
<evidence type="ECO:0000256" key="1">
    <source>
        <dbReference type="ARBA" id="ARBA00001933"/>
    </source>
</evidence>
<evidence type="ECO:0000256" key="2">
    <source>
        <dbReference type="ARBA" id="ARBA00022729"/>
    </source>
</evidence>
<dbReference type="InterPro" id="IPR020578">
    <property type="entry name" value="Aminotrans_V_PyrdxlP_BS"/>
</dbReference>
<dbReference type="InterPro" id="IPR015422">
    <property type="entry name" value="PyrdxlP-dep_Trfase_small"/>
</dbReference>
<dbReference type="PROSITE" id="PS00595">
    <property type="entry name" value="AA_TRANSFER_CLASS_5"/>
    <property type="match status" value="1"/>
</dbReference>
<evidence type="ECO:0000256" key="4">
    <source>
        <dbReference type="RuleBase" id="RU004075"/>
    </source>
</evidence>
<keyword evidence="7" id="KW-0032">Aminotransferase</keyword>
<evidence type="ECO:0000313" key="8">
    <source>
        <dbReference type="Proteomes" id="UP000483379"/>
    </source>
</evidence>
<keyword evidence="7" id="KW-0808">Transferase</keyword>
<keyword evidence="8" id="KW-1185">Reference proteome</keyword>
<dbReference type="Gene3D" id="3.40.640.10">
    <property type="entry name" value="Type I PLP-dependent aspartate aminotransferase-like (Major domain)"/>
    <property type="match status" value="1"/>
</dbReference>
<dbReference type="Proteomes" id="UP000483379">
    <property type="component" value="Unassembled WGS sequence"/>
</dbReference>
<protein>
    <submittedName>
        <fullName evidence="7">Aminotransferase class V-fold PLP-dependent enzyme</fullName>
    </submittedName>
</protein>
<evidence type="ECO:0000313" key="7">
    <source>
        <dbReference type="EMBL" id="NEV62456.1"/>
    </source>
</evidence>
<name>A0A6M0JY60_9GAMM</name>
<dbReference type="GO" id="GO:0008483">
    <property type="term" value="F:transaminase activity"/>
    <property type="evidence" value="ECO:0007669"/>
    <property type="project" value="UniProtKB-KW"/>
</dbReference>
<evidence type="ECO:0000259" key="6">
    <source>
        <dbReference type="Pfam" id="PF00266"/>
    </source>
</evidence>
<dbReference type="PANTHER" id="PTHR43092">
    <property type="entry name" value="L-CYSTEINE DESULFHYDRASE"/>
    <property type="match status" value="1"/>
</dbReference>
<evidence type="ECO:0000256" key="5">
    <source>
        <dbReference type="RuleBase" id="RU004504"/>
    </source>
</evidence>
<dbReference type="InterPro" id="IPR015421">
    <property type="entry name" value="PyrdxlP-dep_Trfase_major"/>
</dbReference>
<dbReference type="InterPro" id="IPR019546">
    <property type="entry name" value="TAT_signal_bac_arc"/>
</dbReference>
<accession>A0A6M0JY60</accession>
<dbReference type="PANTHER" id="PTHR43092:SF2">
    <property type="entry name" value="HERCYNYLCYSTEINE SULFOXIDE LYASE"/>
    <property type="match status" value="1"/>
</dbReference>
<dbReference type="NCBIfam" id="TIGR01409">
    <property type="entry name" value="TAT_signal_seq"/>
    <property type="match status" value="1"/>
</dbReference>
<dbReference type="SUPFAM" id="SSF53383">
    <property type="entry name" value="PLP-dependent transferases"/>
    <property type="match status" value="1"/>
</dbReference>
<comment type="similarity">
    <text evidence="4">Belongs to the class-V pyridoxal-phosphate-dependent aminotransferase family.</text>
</comment>
<feature type="domain" description="Aminotransferase class V" evidence="6">
    <location>
        <begin position="126"/>
        <end position="397"/>
    </location>
</feature>
<dbReference type="Pfam" id="PF00266">
    <property type="entry name" value="Aminotran_5"/>
    <property type="match status" value="1"/>
</dbReference>
<proteinExistence type="inferred from homology"/>
<comment type="caution">
    <text evidence="7">The sequence shown here is derived from an EMBL/GenBank/DDBJ whole genome shotgun (WGS) entry which is preliminary data.</text>
</comment>
<dbReference type="Gene3D" id="3.90.1150.10">
    <property type="entry name" value="Aspartate Aminotransferase, domain 1"/>
    <property type="match status" value="1"/>
</dbReference>
<dbReference type="EMBL" id="JAAIJQ010000028">
    <property type="protein sequence ID" value="NEV62456.1"/>
    <property type="molecule type" value="Genomic_DNA"/>
</dbReference>
<sequence>MAVKSNTRNAQHSNSALDRRSFLKLAGATAVGVATLTGPMAAIAGGQGRSTLNIQPGWSDDKVFKEVRKLFLLDRHATYMNIGTTGSMPKPVLDSYDTYNRIVATSPWDMQGEWGAWPYTGDLVARIAPQFGCNASELVMTRNTTDGMVSVLHGLDLREGDHVIATHHEHVAATSPLWVLADRLGVQVEYVSIPVFPGSEDDYLAAIEAAIRPETRLIVMSHVTYKTGAVLPVARICDDVAVPNGIPTLIDGAHGSGMLSLDLHAIDCDFYAASGHKWQCGPGGTGLLYVRDGAARRAEFWPERKPMWAVNSSLAHYVDRFGWQTALQYKGNDNYPALRALADVCDLWGSIGRDRIESWDKDLSQLTRDLIREQLPDAVLYTPDIRELTGGITAFNPFTDQADLSTLTQFRDRLREEYGYIVRTTDFELTSGGEAVHALRISTHLFHDQGDVEGLVDAMRDLFERMV</sequence>
<evidence type="ECO:0000256" key="3">
    <source>
        <dbReference type="ARBA" id="ARBA00022898"/>
    </source>
</evidence>
<dbReference type="InterPro" id="IPR006311">
    <property type="entry name" value="TAT_signal"/>
</dbReference>
<dbReference type="PROSITE" id="PS51318">
    <property type="entry name" value="TAT"/>
    <property type="match status" value="1"/>
</dbReference>
<comment type="cofactor">
    <cofactor evidence="1 5">
        <name>pyridoxal 5'-phosphate</name>
        <dbReference type="ChEBI" id="CHEBI:597326"/>
    </cofactor>
</comment>
<dbReference type="InterPro" id="IPR000192">
    <property type="entry name" value="Aminotrans_V_dom"/>
</dbReference>
<organism evidence="7 8">
    <name type="scientific">Thiorhodococcus minor</name>
    <dbReference type="NCBI Taxonomy" id="57489"/>
    <lineage>
        <taxon>Bacteria</taxon>
        <taxon>Pseudomonadati</taxon>
        <taxon>Pseudomonadota</taxon>
        <taxon>Gammaproteobacteria</taxon>
        <taxon>Chromatiales</taxon>
        <taxon>Chromatiaceae</taxon>
        <taxon>Thiorhodococcus</taxon>
    </lineage>
</organism>
<dbReference type="InterPro" id="IPR015424">
    <property type="entry name" value="PyrdxlP-dep_Trfase"/>
</dbReference>
<reference evidence="7 8" key="1">
    <citation type="submission" date="2020-02" db="EMBL/GenBank/DDBJ databases">
        <title>Genome sequences of Thiorhodococcus mannitoliphagus and Thiorhodococcus minor, purple sulfur photosynthetic bacteria in the gammaproteobacterial family, Chromatiaceae.</title>
        <authorList>
            <person name="Aviles F.A."/>
            <person name="Meyer T.E."/>
            <person name="Kyndt J.A."/>
        </authorList>
    </citation>
    <scope>NUCLEOTIDE SEQUENCE [LARGE SCALE GENOMIC DNA]</scope>
    <source>
        <strain evidence="7 8">DSM 11518</strain>
    </source>
</reference>
<keyword evidence="2" id="KW-0732">Signal</keyword>